<dbReference type="InterPro" id="IPR000182">
    <property type="entry name" value="GNAT_dom"/>
</dbReference>
<dbReference type="PANTHER" id="PTHR43415">
    <property type="entry name" value="SPERMIDINE N(1)-ACETYLTRANSFERASE"/>
    <property type="match status" value="1"/>
</dbReference>
<dbReference type="PROSITE" id="PS51186">
    <property type="entry name" value="GNAT"/>
    <property type="match status" value="1"/>
</dbReference>
<dbReference type="Pfam" id="PF13302">
    <property type="entry name" value="Acetyltransf_3"/>
    <property type="match status" value="1"/>
</dbReference>
<name>A0A1D9GR47_9GAMM</name>
<evidence type="ECO:0000313" key="3">
    <source>
        <dbReference type="Proteomes" id="UP000177445"/>
    </source>
</evidence>
<dbReference type="PANTHER" id="PTHR43415:SF3">
    <property type="entry name" value="GNAT-FAMILY ACETYLTRANSFERASE"/>
    <property type="match status" value="1"/>
</dbReference>
<dbReference type="Gene3D" id="3.40.630.30">
    <property type="match status" value="1"/>
</dbReference>
<dbReference type="SUPFAM" id="SSF55729">
    <property type="entry name" value="Acyl-CoA N-acyltransferases (Nat)"/>
    <property type="match status" value="1"/>
</dbReference>
<evidence type="ECO:0000313" key="2">
    <source>
        <dbReference type="EMBL" id="AOY90117.1"/>
    </source>
</evidence>
<dbReference type="GO" id="GO:0016747">
    <property type="term" value="F:acyltransferase activity, transferring groups other than amino-acyl groups"/>
    <property type="evidence" value="ECO:0007669"/>
    <property type="project" value="InterPro"/>
</dbReference>
<organism evidence="2 3">
    <name type="scientific">Marinobacter salinus</name>
    <dbReference type="NCBI Taxonomy" id="1874317"/>
    <lineage>
        <taxon>Bacteria</taxon>
        <taxon>Pseudomonadati</taxon>
        <taxon>Pseudomonadota</taxon>
        <taxon>Gammaproteobacteria</taxon>
        <taxon>Pseudomonadales</taxon>
        <taxon>Marinobacteraceae</taxon>
        <taxon>Marinobacter</taxon>
    </lineage>
</organism>
<protein>
    <submittedName>
        <fullName evidence="2">UDP-4-amino-4, 6-dideoxy-N-acetyl-beta-L-altrosamine N-acetyltransferase</fullName>
    </submittedName>
</protein>
<dbReference type="EMBL" id="CP017715">
    <property type="protein sequence ID" value="AOY90117.1"/>
    <property type="molecule type" value="Genomic_DNA"/>
</dbReference>
<dbReference type="Proteomes" id="UP000177445">
    <property type="component" value="Chromosome"/>
</dbReference>
<gene>
    <name evidence="2" type="ORF">BKP64_02455</name>
</gene>
<evidence type="ECO:0000259" key="1">
    <source>
        <dbReference type="PROSITE" id="PS51186"/>
    </source>
</evidence>
<dbReference type="KEGG" id="msq:BKP64_02455"/>
<keyword evidence="3" id="KW-1185">Reference proteome</keyword>
<dbReference type="OrthoDB" id="5358891at2"/>
<proteinExistence type="predicted"/>
<keyword evidence="2" id="KW-0808">Transferase</keyword>
<reference evidence="2 3" key="1">
    <citation type="submission" date="2016-10" db="EMBL/GenBank/DDBJ databases">
        <title>Marinobacter salinus sp. nov., a moderately halophilic bacterium isolated from a tidal flat environment.</title>
        <authorList>
            <person name="Park S.-J."/>
        </authorList>
    </citation>
    <scope>NUCLEOTIDE SEQUENCE [LARGE SCALE GENOMIC DNA]</scope>
    <source>
        <strain evidence="2 3">Hb8</strain>
    </source>
</reference>
<feature type="domain" description="N-acetyltransferase" evidence="1">
    <location>
        <begin position="1"/>
        <end position="153"/>
    </location>
</feature>
<accession>A0A1D9GR47</accession>
<dbReference type="AlphaFoldDB" id="A0A1D9GR47"/>
<sequence>MTEADLEQVLYWRNHPRVRRFMYTTHEIALEEHSKWFSSATCNPAVDLMIYELHGQARGFVNITRTRCPEVADWGFYLAPDAPKGTGRSLGMQALTYAFEELGLHKLCGQALGFNERSIAFHKALGFTEEGCLRDQHFDGHEFHDVVCFGLLEHEWQTKD</sequence>
<dbReference type="NCBIfam" id="TIGR03585">
    <property type="entry name" value="PseH"/>
    <property type="match status" value="1"/>
</dbReference>
<dbReference type="InterPro" id="IPR020036">
    <property type="entry name" value="PseH"/>
</dbReference>
<dbReference type="STRING" id="1874317.BKP64_02455"/>
<dbReference type="InterPro" id="IPR016181">
    <property type="entry name" value="Acyl_CoA_acyltransferase"/>
</dbReference>